<name>A0A2S2PWC4_9HEMI</name>
<dbReference type="GO" id="GO:0003677">
    <property type="term" value="F:DNA binding"/>
    <property type="evidence" value="ECO:0007669"/>
    <property type="project" value="UniProtKB-UniRule"/>
</dbReference>
<dbReference type="OrthoDB" id="5963188at2759"/>
<dbReference type="InterPro" id="IPR027421">
    <property type="entry name" value="DNA_pol_lamdba_lyase_dom_sf"/>
</dbReference>
<dbReference type="Pfam" id="PF02732">
    <property type="entry name" value="ERCC4"/>
    <property type="match status" value="1"/>
</dbReference>
<dbReference type="Gene3D" id="1.10.150.670">
    <property type="entry name" value="Crossover junction endonuclease EME1, DNA-binding domain"/>
    <property type="match status" value="1"/>
</dbReference>
<gene>
    <name evidence="15" type="primary">mus81</name>
    <name evidence="17" type="synonym">LOC112686861</name>
    <name evidence="15" type="ORF">g.28117</name>
</gene>
<evidence type="ECO:0000256" key="11">
    <source>
        <dbReference type="ARBA" id="ARBA00023204"/>
    </source>
</evidence>
<dbReference type="InterPro" id="IPR042530">
    <property type="entry name" value="EME1/EME2_C"/>
</dbReference>
<dbReference type="Gene3D" id="1.10.150.110">
    <property type="entry name" value="DNA polymerase beta, N-terminal domain-like"/>
    <property type="match status" value="1"/>
</dbReference>
<evidence type="ECO:0000256" key="9">
    <source>
        <dbReference type="ARBA" id="ARBA00022842"/>
    </source>
</evidence>
<keyword evidence="10 13" id="KW-0233">DNA recombination</keyword>
<dbReference type="EC" id="3.1.22.-" evidence="13"/>
<dbReference type="SUPFAM" id="SSF52980">
    <property type="entry name" value="Restriction endonuclease-like"/>
    <property type="match status" value="1"/>
</dbReference>
<dbReference type="GO" id="GO:0048476">
    <property type="term" value="C:Holliday junction resolvase complex"/>
    <property type="evidence" value="ECO:0007669"/>
    <property type="project" value="UniProtKB-UniRule"/>
</dbReference>
<evidence type="ECO:0000313" key="16">
    <source>
        <dbReference type="Proteomes" id="UP000694846"/>
    </source>
</evidence>
<dbReference type="GO" id="GO:0048257">
    <property type="term" value="F:3'-flap endonuclease activity"/>
    <property type="evidence" value="ECO:0007669"/>
    <property type="project" value="TreeGrafter"/>
</dbReference>
<accession>A0A2S2PWC4</accession>
<evidence type="ECO:0000256" key="12">
    <source>
        <dbReference type="ARBA" id="ARBA00023242"/>
    </source>
</evidence>
<comment type="subcellular location">
    <subcellularLocation>
        <location evidence="2 13">Nucleus</location>
    </subcellularLocation>
</comment>
<dbReference type="GO" id="GO:0000712">
    <property type="term" value="P:resolution of meiotic recombination intermediates"/>
    <property type="evidence" value="ECO:0007669"/>
    <property type="project" value="TreeGrafter"/>
</dbReference>
<evidence type="ECO:0000259" key="14">
    <source>
        <dbReference type="SMART" id="SM00891"/>
    </source>
</evidence>
<comment type="subunit">
    <text evidence="13">Interacts with EME1.</text>
</comment>
<dbReference type="InterPro" id="IPR033309">
    <property type="entry name" value="Mus81"/>
</dbReference>
<dbReference type="GO" id="GO:0006308">
    <property type="term" value="P:DNA catabolic process"/>
    <property type="evidence" value="ECO:0007669"/>
    <property type="project" value="UniProtKB-UniRule"/>
</dbReference>
<evidence type="ECO:0000256" key="8">
    <source>
        <dbReference type="ARBA" id="ARBA00022801"/>
    </source>
</evidence>
<dbReference type="SMART" id="SM00891">
    <property type="entry name" value="ERCC4"/>
    <property type="match status" value="1"/>
</dbReference>
<reference evidence="17" key="2">
    <citation type="submission" date="2025-04" db="UniProtKB">
        <authorList>
            <consortium name="RefSeq"/>
        </authorList>
    </citation>
    <scope>IDENTIFICATION</scope>
    <source>
        <tissue evidence="17">Whole body</tissue>
    </source>
</reference>
<dbReference type="GO" id="GO:0046872">
    <property type="term" value="F:metal ion binding"/>
    <property type="evidence" value="ECO:0007669"/>
    <property type="project" value="UniProtKB-UniRule"/>
</dbReference>
<keyword evidence="6 13" id="KW-0255">Endonuclease</keyword>
<keyword evidence="9 13" id="KW-0460">Magnesium</keyword>
<evidence type="ECO:0000313" key="15">
    <source>
        <dbReference type="EMBL" id="MBY69845.1"/>
    </source>
</evidence>
<evidence type="ECO:0000256" key="2">
    <source>
        <dbReference type="ARBA" id="ARBA00004123"/>
    </source>
</evidence>
<dbReference type="EMBL" id="GGMS01000642">
    <property type="protein sequence ID" value="MBY69845.1"/>
    <property type="molecule type" value="Transcribed_RNA"/>
</dbReference>
<keyword evidence="12 13" id="KW-0539">Nucleus</keyword>
<evidence type="ECO:0000313" key="17">
    <source>
        <dbReference type="RefSeq" id="XP_025415102.1"/>
    </source>
</evidence>
<evidence type="ECO:0000256" key="4">
    <source>
        <dbReference type="ARBA" id="ARBA00022722"/>
    </source>
</evidence>
<reference evidence="15" key="1">
    <citation type="submission" date="2018-04" db="EMBL/GenBank/DDBJ databases">
        <title>Transcriptome assembly of Sipha flava.</title>
        <authorList>
            <person name="Scully E.D."/>
            <person name="Geib S.M."/>
            <person name="Palmer N.A."/>
            <person name="Koch K."/>
            <person name="Bradshaw J."/>
            <person name="Heng-Moss T."/>
            <person name="Sarath G."/>
        </authorList>
    </citation>
    <scope>NUCLEOTIDE SEQUENCE</scope>
</reference>
<evidence type="ECO:0000256" key="13">
    <source>
        <dbReference type="RuleBase" id="RU369042"/>
    </source>
</evidence>
<evidence type="ECO:0000256" key="3">
    <source>
        <dbReference type="ARBA" id="ARBA00010015"/>
    </source>
</evidence>
<evidence type="ECO:0000256" key="1">
    <source>
        <dbReference type="ARBA" id="ARBA00001946"/>
    </source>
</evidence>
<dbReference type="GO" id="GO:0031573">
    <property type="term" value="P:mitotic intra-S DNA damage checkpoint signaling"/>
    <property type="evidence" value="ECO:0007669"/>
    <property type="project" value="TreeGrafter"/>
</dbReference>
<dbReference type="FunFam" id="1.10.150.110:FF:000001">
    <property type="entry name" value="Putative Crossover junction endonuclease MUS81"/>
    <property type="match status" value="1"/>
</dbReference>
<dbReference type="PANTHER" id="PTHR13451">
    <property type="entry name" value="CLASS II CROSSOVER JUNCTION ENDONUCLEASE MUS81"/>
    <property type="match status" value="1"/>
</dbReference>
<evidence type="ECO:0000256" key="6">
    <source>
        <dbReference type="ARBA" id="ARBA00022759"/>
    </source>
</evidence>
<dbReference type="GO" id="GO:0008821">
    <property type="term" value="F:crossover junction DNA endonuclease activity"/>
    <property type="evidence" value="ECO:0007669"/>
    <property type="project" value="UniProtKB-UniRule"/>
</dbReference>
<keyword evidence="5 13" id="KW-0479">Metal-binding</keyword>
<feature type="domain" description="ERCC4" evidence="14">
    <location>
        <begin position="149"/>
        <end position="247"/>
    </location>
</feature>
<dbReference type="CDD" id="cd20074">
    <property type="entry name" value="XPF_nuclease_Mus81"/>
    <property type="match status" value="1"/>
</dbReference>
<dbReference type="InterPro" id="IPR010996">
    <property type="entry name" value="HHH_MUS81"/>
</dbReference>
<dbReference type="Proteomes" id="UP000694846">
    <property type="component" value="Unplaced"/>
</dbReference>
<sequence length="414" mass="47314">MSEKTASSKVRKKANPLFEKWISEWLKEATENNLEVRHGYRRALSSLQKYPLPLKSGKECLILKFFGPKLCSKLDKKLEDHNKLSLDIDENMIVDTSENMKTFNDLQPSTSTKKPNSVISLDDKDLPMINSITDEHEKIVLWPNEFTIVLLIDTGESSSLRKTNMNKVTSELSSLNVVFEMRRLSVGDFAWICRDKNGRELMLPYILERKRLDDLSGSIQDGRFHEQKFRLKQCGLENKIYLVEHEKKYHGLPISHLQQALANTEVIDGFTVVRTENHLESMRYIANFSNILNNMYKNKILTTHIDKVDSGYGDSSDTVKLMSFKKFSSSSAKNKNLTVRDMLIRQLLQIRGLSIHKAFAIVKQYPSPKLLINAFIRSGDPLLLANISYGIPIKSVGPTISKAVFQIFSNNNPI</sequence>
<keyword evidence="11 13" id="KW-0234">DNA repair</keyword>
<proteinExistence type="inferred from homology"/>
<dbReference type="FunFam" id="3.40.50.10130:FF:000003">
    <property type="entry name" value="Crossover junction endonuclease MUS81"/>
    <property type="match status" value="1"/>
</dbReference>
<dbReference type="SUPFAM" id="SSF47802">
    <property type="entry name" value="DNA polymerase beta, N-terminal domain-like"/>
    <property type="match status" value="1"/>
</dbReference>
<organism evidence="15">
    <name type="scientific">Sipha flava</name>
    <name type="common">yellow sugarcane aphid</name>
    <dbReference type="NCBI Taxonomy" id="143950"/>
    <lineage>
        <taxon>Eukaryota</taxon>
        <taxon>Metazoa</taxon>
        <taxon>Ecdysozoa</taxon>
        <taxon>Arthropoda</taxon>
        <taxon>Hexapoda</taxon>
        <taxon>Insecta</taxon>
        <taxon>Pterygota</taxon>
        <taxon>Neoptera</taxon>
        <taxon>Paraneoptera</taxon>
        <taxon>Hemiptera</taxon>
        <taxon>Sternorrhyncha</taxon>
        <taxon>Aphidomorpha</taxon>
        <taxon>Aphidoidea</taxon>
        <taxon>Aphididae</taxon>
        <taxon>Sipha</taxon>
    </lineage>
</organism>
<comment type="cofactor">
    <cofactor evidence="1 13">
        <name>Mg(2+)</name>
        <dbReference type="ChEBI" id="CHEBI:18420"/>
    </cofactor>
</comment>
<keyword evidence="4 13" id="KW-0540">Nuclease</keyword>
<dbReference type="PANTHER" id="PTHR13451:SF0">
    <property type="entry name" value="CROSSOVER JUNCTION ENDONUCLEASE MUS81"/>
    <property type="match status" value="1"/>
</dbReference>
<dbReference type="Pfam" id="PF14716">
    <property type="entry name" value="HHH_8"/>
    <property type="match status" value="1"/>
</dbReference>
<evidence type="ECO:0000256" key="5">
    <source>
        <dbReference type="ARBA" id="ARBA00022723"/>
    </source>
</evidence>
<keyword evidence="7 13" id="KW-0227">DNA damage</keyword>
<dbReference type="InterPro" id="IPR011335">
    <property type="entry name" value="Restrct_endonuc-II-like"/>
</dbReference>
<dbReference type="InterPro" id="IPR006166">
    <property type="entry name" value="ERCC4_domain"/>
</dbReference>
<dbReference type="InterPro" id="IPR047416">
    <property type="entry name" value="XPF_nuclease_Mus81"/>
</dbReference>
<dbReference type="Gene3D" id="3.40.50.10130">
    <property type="match status" value="1"/>
</dbReference>
<protein>
    <recommendedName>
        <fullName evidence="13">Crossover junction endonuclease MUS81</fullName>
        <ecNumber evidence="13">3.1.22.-</ecNumber>
    </recommendedName>
</protein>
<dbReference type="AlphaFoldDB" id="A0A2S2PWC4"/>
<dbReference type="GO" id="GO:0000727">
    <property type="term" value="P:double-strand break repair via break-induced replication"/>
    <property type="evidence" value="ECO:0007669"/>
    <property type="project" value="UniProtKB-UniRule"/>
</dbReference>
<comment type="function">
    <text evidence="13">Interacts with EME1 to form a DNA structure-specific endonuclease with substrate preference for branched DNA structures with a 5'-end at the branch nick. Typical substrates include 3'-flap structures, D-loops, replication forks and nicked Holliday junctions. May be required in mitosis for the processing of stalled or collapsed replication fork intermediates. May be required in meiosis for the repair of meiosis-specific double strand breaks subsequent to single-end invasion (SEI).</text>
</comment>
<dbReference type="RefSeq" id="XP_025415102.1">
    <property type="nucleotide sequence ID" value="XM_025559317.1"/>
</dbReference>
<dbReference type="GO" id="GO:0005634">
    <property type="term" value="C:nucleus"/>
    <property type="evidence" value="ECO:0007669"/>
    <property type="project" value="UniProtKB-SubCell"/>
</dbReference>
<keyword evidence="8 13" id="KW-0378">Hydrolase</keyword>
<comment type="similarity">
    <text evidence="3 13">Belongs to the XPF family.</text>
</comment>
<keyword evidence="16" id="KW-1185">Reference proteome</keyword>
<dbReference type="GO" id="GO:0031297">
    <property type="term" value="P:replication fork processing"/>
    <property type="evidence" value="ECO:0007669"/>
    <property type="project" value="UniProtKB-ARBA"/>
</dbReference>
<evidence type="ECO:0000256" key="10">
    <source>
        <dbReference type="ARBA" id="ARBA00023172"/>
    </source>
</evidence>
<evidence type="ECO:0000256" key="7">
    <source>
        <dbReference type="ARBA" id="ARBA00022763"/>
    </source>
</evidence>